<dbReference type="InterPro" id="IPR055344">
    <property type="entry name" value="SecD_SecF_C_bact"/>
</dbReference>
<evidence type="ECO:0000259" key="14">
    <source>
        <dbReference type="Pfam" id="PF22599"/>
    </source>
</evidence>
<dbReference type="Pfam" id="PF07549">
    <property type="entry name" value="Sec_GG"/>
    <property type="match status" value="1"/>
</dbReference>
<dbReference type="InterPro" id="IPR005665">
    <property type="entry name" value="SecF_bac"/>
</dbReference>
<evidence type="ECO:0000256" key="6">
    <source>
        <dbReference type="ARBA" id="ARBA00022989"/>
    </source>
</evidence>
<feature type="domain" description="SecDF P1 head subdomain" evidence="14">
    <location>
        <begin position="389"/>
        <end position="491"/>
    </location>
</feature>
<comment type="similarity">
    <text evidence="10">Belongs to the SecD/SecF family. SecF subfamily.</text>
</comment>
<evidence type="ECO:0000256" key="8">
    <source>
        <dbReference type="ARBA" id="ARBA00023136"/>
    </source>
</evidence>
<dbReference type="Gene3D" id="3.30.70.3220">
    <property type="match status" value="1"/>
</dbReference>
<feature type="compositionally biased region" description="Low complexity" evidence="11">
    <location>
        <begin position="266"/>
        <end position="279"/>
    </location>
</feature>
<dbReference type="GO" id="GO:0015450">
    <property type="term" value="F:protein-transporting ATPase activity"/>
    <property type="evidence" value="ECO:0007669"/>
    <property type="project" value="InterPro"/>
</dbReference>
<evidence type="ECO:0000313" key="15">
    <source>
        <dbReference type="EMBL" id="MBK0380860.1"/>
    </source>
</evidence>
<feature type="transmembrane region" description="Helical" evidence="9">
    <location>
        <begin position="845"/>
        <end position="867"/>
    </location>
</feature>
<dbReference type="Gene3D" id="3.30.1360.200">
    <property type="match status" value="1"/>
</dbReference>
<feature type="transmembrane region" description="Helical" evidence="9">
    <location>
        <begin position="538"/>
        <end position="560"/>
    </location>
</feature>
<evidence type="ECO:0000259" key="13">
    <source>
        <dbReference type="Pfam" id="PF21760"/>
    </source>
</evidence>
<organism evidence="15 16">
    <name type="scientific">Mucilaginibacter segetis</name>
    <dbReference type="NCBI Taxonomy" id="2793071"/>
    <lineage>
        <taxon>Bacteria</taxon>
        <taxon>Pseudomonadati</taxon>
        <taxon>Bacteroidota</taxon>
        <taxon>Sphingobacteriia</taxon>
        <taxon>Sphingobacteriales</taxon>
        <taxon>Sphingobacteriaceae</taxon>
        <taxon>Mucilaginibacter</taxon>
    </lineage>
</organism>
<name>A0A934UP82_9SPHI</name>
<evidence type="ECO:0000313" key="16">
    <source>
        <dbReference type="Proteomes" id="UP000613193"/>
    </source>
</evidence>
<dbReference type="InterPro" id="IPR022645">
    <property type="entry name" value="SecD/SecF_bac"/>
</dbReference>
<feature type="transmembrane region" description="Helical" evidence="9">
    <location>
        <begin position="960"/>
        <end position="981"/>
    </location>
</feature>
<comment type="similarity">
    <text evidence="9">Belongs to the SecD/SecF family. SecD subfamily.</text>
</comment>
<dbReference type="HAMAP" id="MF_01464_B">
    <property type="entry name" value="SecF_B"/>
    <property type="match status" value="1"/>
</dbReference>
<keyword evidence="16" id="KW-1185">Reference proteome</keyword>
<protein>
    <recommendedName>
        <fullName evidence="9 10">Multifunctional fusion protein</fullName>
    </recommendedName>
    <domain>
        <recommendedName>
            <fullName evidence="9">Protein translocase subunit SecD</fullName>
        </recommendedName>
    </domain>
    <domain>
        <recommendedName>
            <fullName evidence="10">Protein-export membrane protein SecF</fullName>
        </recommendedName>
    </domain>
</protein>
<dbReference type="PANTHER" id="PTHR30081">
    <property type="entry name" value="PROTEIN-EXPORT MEMBRANE PROTEIN SEC"/>
    <property type="match status" value="1"/>
</dbReference>
<evidence type="ECO:0000256" key="3">
    <source>
        <dbReference type="ARBA" id="ARBA00022475"/>
    </source>
</evidence>
<dbReference type="NCBIfam" id="TIGR01129">
    <property type="entry name" value="secD"/>
    <property type="match status" value="1"/>
</dbReference>
<feature type="region of interest" description="Disordered" evidence="11">
    <location>
        <begin position="256"/>
        <end position="279"/>
    </location>
</feature>
<comment type="function">
    <text evidence="9">Part of the Sec protein translocase complex. Interacts with the SecYEG preprotein conducting channel. SecDF uses the proton motive force (PMF) to complete protein translocation after the ATP-dependent function of SecA.</text>
</comment>
<comment type="subunit">
    <text evidence="10">Forms a complex with SecD. Part of the essential Sec protein translocation apparatus which comprises SecA, SecYEG and auxiliary proteins SecDF. Other proteins may also be involved.</text>
</comment>
<dbReference type="InterPro" id="IPR048634">
    <property type="entry name" value="SecD_SecF_C"/>
</dbReference>
<dbReference type="InterPro" id="IPR054384">
    <property type="entry name" value="SecDF_P1_head"/>
</dbReference>
<dbReference type="Proteomes" id="UP000613193">
    <property type="component" value="Unassembled WGS sequence"/>
</dbReference>
<dbReference type="EMBL" id="JAEHFW010000003">
    <property type="protein sequence ID" value="MBK0380860.1"/>
    <property type="molecule type" value="Genomic_DNA"/>
</dbReference>
<feature type="domain" description="Protein export membrane protein SecD/SecF C-terminal" evidence="12">
    <location>
        <begin position="495"/>
        <end position="665"/>
    </location>
</feature>
<feature type="transmembrane region" description="Helical" evidence="9">
    <location>
        <begin position="566"/>
        <end position="587"/>
    </location>
</feature>
<comment type="subcellular location">
    <subcellularLocation>
        <location evidence="1 9">Cell membrane</location>
        <topology evidence="1 9">Multi-pass membrane protein</topology>
    </subcellularLocation>
</comment>
<dbReference type="InterPro" id="IPR005791">
    <property type="entry name" value="SecD"/>
</dbReference>
<dbReference type="NCBIfam" id="NF009585">
    <property type="entry name" value="PRK13024.1-5"/>
    <property type="match status" value="1"/>
</dbReference>
<feature type="domain" description="Protein export membrane protein SecD/SecF C-terminal" evidence="12">
    <location>
        <begin position="800"/>
        <end position="985"/>
    </location>
</feature>
<dbReference type="RefSeq" id="WP_200067394.1">
    <property type="nucleotide sequence ID" value="NZ_JAEHFW010000003.1"/>
</dbReference>
<evidence type="ECO:0000256" key="1">
    <source>
        <dbReference type="ARBA" id="ARBA00004651"/>
    </source>
</evidence>
<dbReference type="GO" id="GO:0005886">
    <property type="term" value="C:plasma membrane"/>
    <property type="evidence" value="ECO:0007669"/>
    <property type="project" value="UniProtKB-SubCell"/>
</dbReference>
<evidence type="ECO:0000256" key="4">
    <source>
        <dbReference type="ARBA" id="ARBA00022692"/>
    </source>
</evidence>
<dbReference type="GO" id="GO:0043952">
    <property type="term" value="P:protein transport by the Sec complex"/>
    <property type="evidence" value="ECO:0007669"/>
    <property type="project" value="UniProtKB-UniRule"/>
</dbReference>
<accession>A0A934UP82</accession>
<comment type="caution">
    <text evidence="9">Lacks conserved residue(s) required for the propagation of feature annotation.</text>
</comment>
<dbReference type="NCBIfam" id="TIGR00966">
    <property type="entry name" value="transloc_SecF"/>
    <property type="match status" value="1"/>
</dbReference>
<gene>
    <name evidence="15" type="primary">secDF</name>
    <name evidence="9" type="synonym">secD</name>
    <name evidence="10" type="synonym">secF</name>
    <name evidence="15" type="ORF">I5M19_16165</name>
</gene>
<feature type="domain" description="Protein translocase subunit SecDF P1" evidence="13">
    <location>
        <begin position="177"/>
        <end position="234"/>
    </location>
</feature>
<comment type="subunit">
    <text evidence="9">Forms a complex with SecF. Part of the essential Sec protein translocation apparatus which comprises SecA, SecYEG and auxiliary proteins SecDF. Other proteins may also be involved.</text>
</comment>
<dbReference type="Pfam" id="PF22599">
    <property type="entry name" value="SecDF_P1_head"/>
    <property type="match status" value="1"/>
</dbReference>
<evidence type="ECO:0000259" key="12">
    <source>
        <dbReference type="Pfam" id="PF02355"/>
    </source>
</evidence>
<feature type="transmembrane region" description="Helical" evidence="9">
    <location>
        <begin position="509"/>
        <end position="531"/>
    </location>
</feature>
<feature type="transmembrane region" description="Helical" evidence="9">
    <location>
        <begin position="636"/>
        <end position="660"/>
    </location>
</feature>
<evidence type="ECO:0000256" key="5">
    <source>
        <dbReference type="ARBA" id="ARBA00022927"/>
    </source>
</evidence>
<keyword evidence="5 9" id="KW-0653">Protein transport</keyword>
<evidence type="ECO:0000256" key="10">
    <source>
        <dbReference type="HAMAP-Rule" id="MF_01464"/>
    </source>
</evidence>
<proteinExistence type="inferred from homology"/>
<dbReference type="Pfam" id="PF02355">
    <property type="entry name" value="SecD_SecF_C"/>
    <property type="match status" value="2"/>
</dbReference>
<dbReference type="FunFam" id="1.20.1640.10:FF:000004">
    <property type="entry name" value="Protein translocase subunit SecD"/>
    <property type="match status" value="1"/>
</dbReference>
<feature type="compositionally biased region" description="Basic and acidic residues" evidence="11">
    <location>
        <begin position="256"/>
        <end position="265"/>
    </location>
</feature>
<dbReference type="GO" id="GO:0006605">
    <property type="term" value="P:protein targeting"/>
    <property type="evidence" value="ECO:0007669"/>
    <property type="project" value="UniProtKB-UniRule"/>
</dbReference>
<dbReference type="GO" id="GO:0065002">
    <property type="term" value="P:intracellular protein transmembrane transport"/>
    <property type="evidence" value="ECO:0007669"/>
    <property type="project" value="UniProtKB-UniRule"/>
</dbReference>
<keyword evidence="3 9" id="KW-1003">Cell membrane</keyword>
<dbReference type="Pfam" id="PF21760">
    <property type="entry name" value="SecD_1st"/>
    <property type="match status" value="1"/>
</dbReference>
<dbReference type="InterPro" id="IPR022813">
    <property type="entry name" value="SecD/SecF_arch_bac"/>
</dbReference>
<feature type="transmembrane region" description="Helical" evidence="9">
    <location>
        <begin position="879"/>
        <end position="900"/>
    </location>
</feature>
<feature type="transmembrane region" description="Helical" evidence="9">
    <location>
        <begin position="608"/>
        <end position="630"/>
    </location>
</feature>
<evidence type="ECO:0000256" key="9">
    <source>
        <dbReference type="HAMAP-Rule" id="MF_01463"/>
    </source>
</evidence>
<keyword evidence="7 9" id="KW-0811">Translocation</keyword>
<keyword evidence="6 9" id="KW-1133">Transmembrane helix</keyword>
<feature type="transmembrane region" description="Helical" evidence="9">
    <location>
        <begin position="695"/>
        <end position="715"/>
    </location>
</feature>
<dbReference type="PANTHER" id="PTHR30081:SF1">
    <property type="entry name" value="PROTEIN TRANSLOCASE SUBUNIT SECD"/>
    <property type="match status" value="1"/>
</dbReference>
<dbReference type="SUPFAM" id="SSF82866">
    <property type="entry name" value="Multidrug efflux transporter AcrB transmembrane domain"/>
    <property type="match status" value="2"/>
</dbReference>
<evidence type="ECO:0000256" key="11">
    <source>
        <dbReference type="SAM" id="MobiDB-lite"/>
    </source>
</evidence>
<dbReference type="AlphaFoldDB" id="A0A934UP82"/>
<dbReference type="InterPro" id="IPR048631">
    <property type="entry name" value="SecD_1st"/>
</dbReference>
<feature type="transmembrane region" description="Helical" evidence="9">
    <location>
        <begin position="933"/>
        <end position="954"/>
    </location>
</feature>
<dbReference type="Gene3D" id="1.20.1640.10">
    <property type="entry name" value="Multidrug efflux transporter AcrB transmembrane domain"/>
    <property type="match status" value="2"/>
</dbReference>
<keyword evidence="8 9" id="KW-0472">Membrane</keyword>
<dbReference type="InterPro" id="IPR022646">
    <property type="entry name" value="SecD/SecF_CS"/>
</dbReference>
<comment type="caution">
    <text evidence="15">The sequence shown here is derived from an EMBL/GenBank/DDBJ whole genome shotgun (WGS) entry which is preliminary data.</text>
</comment>
<keyword evidence="2 9" id="KW-0813">Transport</keyword>
<reference evidence="15" key="1">
    <citation type="submission" date="2020-12" db="EMBL/GenBank/DDBJ databases">
        <title>Bacterial novel species Mucilaginibacter sp. SD-g isolated from soil.</title>
        <authorList>
            <person name="Jung H.-Y."/>
        </authorList>
    </citation>
    <scope>NUCLEOTIDE SEQUENCE</scope>
    <source>
        <strain evidence="15">SD-g</strain>
    </source>
</reference>
<evidence type="ECO:0000256" key="7">
    <source>
        <dbReference type="ARBA" id="ARBA00023010"/>
    </source>
</evidence>
<feature type="transmembrane region" description="Helical" evidence="9">
    <location>
        <begin position="820"/>
        <end position="838"/>
    </location>
</feature>
<sequence>MQGKGVIKFFAILLAVVCLYQFSFTWVAQKVENDAKAYAKGNAEKEKAYLDSIATQPVYPVFGHTYQYCLDRELALGLDLKGGMNVTMQISLRELVQSLANDNNDPAFVKALDNAQQESVTSQKDYITLFVEEYEKLVPNGKLAPIFSNQDNQDHLKFNASNSEVESYLKDQASTAVQQSYTVLNTRIDQFGVTQPNIQLQKSTNRILIELPGVKEPERVRKLLQGTAKLEFYETFDNTEVYPLLNNVNSLLGAKNKSEEKDSTKTAETTAAAKDTSAKGNSLLSKLKNNTKNDSAGLNNQAKLAAQNPLFAVMSLVTTQGANGQQQLAPGPIVGYSAQKDTAKVNAYLRSDDVKSIIPRNMKFLWGVKPIEKTKVFQLYAIKLSGAENGPVLSGDVISDARNDVDQIKGGYEVTMYMNSQGAQKWKTITAAASSGPNKKAIAIVLDDNVYSAPTVQNEISGGVSSISGGNFTLEDTKDLANVLKAGRLPAPARIIGSEVVGPSLGQEAISAGLLSCVLGLVVVLVFMIAYYNRAGTVAVVAVIVNVFFLMGVLISLRAVLTLPGIAGIVLTLGMAVDANVLIYERVREELALGKSLRIAIADGFKHALPSILDSNISTFLTGVILFVFGSGPIQGFATTLMIGIATSLFCSLLISRLIFEWMIEKGWDIKFSHAWSSHTFKNANFGFVKNRFKFYIFSGIFIAAGLVSMFTQGFNYGVDFSGGRTYIVHFPNQNVTTGDVQNAVDKGLGSGSIVKTFGADKISITTNYMINSTSLTADDSVENALVSSLSTTPVTKITTKDIVSRQKVEATIANELKASAKWTIIIAILVISAYILLRFRKWQFSLGAMVATAHDALMVLSFFSLFKDVLPFSLDIDQAFIAALLTVIGYSINDTVVVFDRIREFLNLHHAKTDDPKEVINHAINNTLSRTIITALTVVFVLVVLFIFGGAVIRGFSFALLVGVLFGTYSSICVATPVIVDFGKKDLR</sequence>
<dbReference type="PRINTS" id="PR01755">
    <property type="entry name" value="SECFTRNLCASE"/>
</dbReference>
<dbReference type="HAMAP" id="MF_01463_B">
    <property type="entry name" value="SecD_B"/>
    <property type="match status" value="1"/>
</dbReference>
<dbReference type="NCBIfam" id="TIGR00916">
    <property type="entry name" value="2A0604s01"/>
    <property type="match status" value="1"/>
</dbReference>
<evidence type="ECO:0000256" key="2">
    <source>
        <dbReference type="ARBA" id="ARBA00022448"/>
    </source>
</evidence>
<keyword evidence="4 9" id="KW-0812">Transmembrane</keyword>